<accession>A0ABP0BQY9</accession>
<sequence>MRSAGLINTLVGLLPLAALPVQASRCKPRNDDFCAAHVDVVSALHVDAAATPYCLSYLSVSTVTVESTVSVTPPASVDIVSSTITAETVTSTVVSEDIRSSESTVISTHVSFSTSTITLTTSTTTVTCLNSAYYVPRPFDKRGDGTAKRRARPPTVLNRTPVGEPPVLQMPDEIPVDWPASAVSQICSCLALPTPTTTVEVTVSLDPSIQIVTRTATHVPSATVTSVLESLALSTYTSVLESVTLVYETEYAVATAINTDGGKLNYRRYDSPYNADNANSGFTSSQFSPNNPDRPGVLSTGMLASLTFSTPNWPNGGTYLDLDGDSFDSAQAAILFQGFFVAQQQGTYYLETNENYVDNYAYMWTGDDAYSMWNDDNAAFKASRTGDGNFGGYTTLDLYIGDAVPITYLWANGGGVGQSYIVMYTPGGVETTDLTGYFVPACDNSVFA</sequence>
<dbReference type="Proteomes" id="UP001642406">
    <property type="component" value="Unassembled WGS sequence"/>
</dbReference>
<comment type="caution">
    <text evidence="4">The sequence shown here is derived from an EMBL/GenBank/DDBJ whole genome shotgun (WGS) entry which is preliminary data.</text>
</comment>
<keyword evidence="2" id="KW-0732">Signal</keyword>
<gene>
    <name evidence="4" type="ORF">SBRCBS47491_004701</name>
</gene>
<evidence type="ECO:0000256" key="1">
    <source>
        <dbReference type="SAM" id="MobiDB-lite"/>
    </source>
</evidence>
<evidence type="ECO:0000313" key="5">
    <source>
        <dbReference type="Proteomes" id="UP001642406"/>
    </source>
</evidence>
<dbReference type="PROSITE" id="PS51820">
    <property type="entry name" value="PA14"/>
    <property type="match status" value="1"/>
</dbReference>
<name>A0ABP0BQY9_9PEZI</name>
<organism evidence="4 5">
    <name type="scientific">Sporothrix bragantina</name>
    <dbReference type="NCBI Taxonomy" id="671064"/>
    <lineage>
        <taxon>Eukaryota</taxon>
        <taxon>Fungi</taxon>
        <taxon>Dikarya</taxon>
        <taxon>Ascomycota</taxon>
        <taxon>Pezizomycotina</taxon>
        <taxon>Sordariomycetes</taxon>
        <taxon>Sordariomycetidae</taxon>
        <taxon>Ophiostomatales</taxon>
        <taxon>Ophiostomataceae</taxon>
        <taxon>Sporothrix</taxon>
    </lineage>
</organism>
<dbReference type="Pfam" id="PF10528">
    <property type="entry name" value="GLEYA"/>
    <property type="match status" value="1"/>
</dbReference>
<protein>
    <recommendedName>
        <fullName evidence="3">PA14 domain-containing protein</fullName>
    </recommendedName>
</protein>
<evidence type="ECO:0000313" key="4">
    <source>
        <dbReference type="EMBL" id="CAK7221942.1"/>
    </source>
</evidence>
<proteinExistence type="predicted"/>
<evidence type="ECO:0000259" key="3">
    <source>
        <dbReference type="PROSITE" id="PS51820"/>
    </source>
</evidence>
<dbReference type="Gene3D" id="2.60.120.1560">
    <property type="match status" value="1"/>
</dbReference>
<dbReference type="EMBL" id="CAWUHC010000036">
    <property type="protein sequence ID" value="CAK7221942.1"/>
    <property type="molecule type" value="Genomic_DNA"/>
</dbReference>
<feature type="signal peptide" evidence="2">
    <location>
        <begin position="1"/>
        <end position="23"/>
    </location>
</feature>
<feature type="region of interest" description="Disordered" evidence="1">
    <location>
        <begin position="143"/>
        <end position="165"/>
    </location>
</feature>
<evidence type="ECO:0000256" key="2">
    <source>
        <dbReference type="SAM" id="SignalP"/>
    </source>
</evidence>
<feature type="chain" id="PRO_5045744532" description="PA14 domain-containing protein" evidence="2">
    <location>
        <begin position="24"/>
        <end position="448"/>
    </location>
</feature>
<feature type="domain" description="PA14" evidence="3">
    <location>
        <begin position="277"/>
        <end position="437"/>
    </location>
</feature>
<reference evidence="4 5" key="1">
    <citation type="submission" date="2024-01" db="EMBL/GenBank/DDBJ databases">
        <authorList>
            <person name="Allen C."/>
            <person name="Tagirdzhanova G."/>
        </authorList>
    </citation>
    <scope>NUCLEOTIDE SEQUENCE [LARGE SCALE GENOMIC DNA]</scope>
</reference>
<dbReference type="InterPro" id="IPR018871">
    <property type="entry name" value="GLEYA_adhesin_domain"/>
</dbReference>
<keyword evidence="5" id="KW-1185">Reference proteome</keyword>
<dbReference type="InterPro" id="IPR037524">
    <property type="entry name" value="PA14/GLEYA"/>
</dbReference>